<evidence type="ECO:0000313" key="3">
    <source>
        <dbReference type="Proteomes" id="UP000284403"/>
    </source>
</evidence>
<organism evidence="2 3">
    <name type="scientific">Trypanosoma conorhini</name>
    <dbReference type="NCBI Taxonomy" id="83891"/>
    <lineage>
        <taxon>Eukaryota</taxon>
        <taxon>Discoba</taxon>
        <taxon>Euglenozoa</taxon>
        <taxon>Kinetoplastea</taxon>
        <taxon>Metakinetoplastina</taxon>
        <taxon>Trypanosomatida</taxon>
        <taxon>Trypanosomatidae</taxon>
        <taxon>Trypanosoma</taxon>
    </lineage>
</organism>
<keyword evidence="3" id="KW-1185">Reference proteome</keyword>
<gene>
    <name evidence="2" type="ORF">Tco025E_08373</name>
</gene>
<feature type="region of interest" description="Disordered" evidence="1">
    <location>
        <begin position="1"/>
        <end position="20"/>
    </location>
</feature>
<dbReference type="RefSeq" id="XP_029224666.1">
    <property type="nucleotide sequence ID" value="XM_029375223.1"/>
</dbReference>
<name>A0A3S5IQV0_9TRYP</name>
<comment type="caution">
    <text evidence="2">The sequence shown here is derived from an EMBL/GenBank/DDBJ whole genome shotgun (WGS) entry which is preliminary data.</text>
</comment>
<feature type="compositionally biased region" description="Basic residues" evidence="1">
    <location>
        <begin position="1"/>
        <end position="16"/>
    </location>
</feature>
<reference evidence="2 3" key="1">
    <citation type="journal article" date="2018" name="BMC Genomics">
        <title>Genomic comparison of Trypanosoma conorhini and Trypanosoma rangeli to Trypanosoma cruzi strains of high and low virulence.</title>
        <authorList>
            <person name="Bradwell K.R."/>
            <person name="Koparde V.N."/>
            <person name="Matveyev A.V."/>
            <person name="Serrano M.G."/>
            <person name="Alves J.M."/>
            <person name="Parikh H."/>
            <person name="Huang B."/>
            <person name="Lee V."/>
            <person name="Espinosa-Alvarez O."/>
            <person name="Ortiz P.A."/>
            <person name="Costa-Martins A.G."/>
            <person name="Teixeira M.M."/>
            <person name="Buck G.A."/>
        </authorList>
    </citation>
    <scope>NUCLEOTIDE SEQUENCE [LARGE SCALE GENOMIC DNA]</scope>
    <source>
        <strain evidence="2 3">025E</strain>
    </source>
</reference>
<dbReference type="AlphaFoldDB" id="A0A3S5IQV0"/>
<dbReference type="Proteomes" id="UP000284403">
    <property type="component" value="Unassembled WGS sequence"/>
</dbReference>
<dbReference type="GeneID" id="40321984"/>
<evidence type="ECO:0000313" key="2">
    <source>
        <dbReference type="EMBL" id="RNF02530.1"/>
    </source>
</evidence>
<feature type="non-terminal residue" evidence="2">
    <location>
        <position position="217"/>
    </location>
</feature>
<accession>A0A3S5IQV0</accession>
<dbReference type="EMBL" id="MKKU01000768">
    <property type="protein sequence ID" value="RNF02530.1"/>
    <property type="molecule type" value="Genomic_DNA"/>
</dbReference>
<proteinExistence type="predicted"/>
<evidence type="ECO:0000256" key="1">
    <source>
        <dbReference type="SAM" id="MobiDB-lite"/>
    </source>
</evidence>
<protein>
    <submittedName>
        <fullName evidence="2">Uncharacterized protein</fullName>
    </submittedName>
</protein>
<sequence length="217" mass="23486">MHAHWGGRRRVRRRQGGGKVVARGWGSGELRVVPWLGAGKGSIGVPGGAGDSQRRSRRKCGMPMGWGEGRLHPLAQSPHWDEAANAGRRQCISEAAAAAPCRWSHCCFAAASPLVPPGAWRKVTGVSSGTAPARALRLQIRPRGLPVGGDAFPTAECPNAVRLCIHPAFPLFEFRTATSWARRGPRGAYSYLHVCGCANMRCSPISGIYCFAYWRWC</sequence>